<dbReference type="EMBL" id="JAHHUM010001540">
    <property type="protein sequence ID" value="KAK5610704.1"/>
    <property type="molecule type" value="Genomic_DNA"/>
</dbReference>
<feature type="compositionally biased region" description="Polar residues" evidence="1">
    <location>
        <begin position="270"/>
        <end position="282"/>
    </location>
</feature>
<dbReference type="Proteomes" id="UP001311232">
    <property type="component" value="Unassembled WGS sequence"/>
</dbReference>
<feature type="compositionally biased region" description="Basic and acidic residues" evidence="1">
    <location>
        <begin position="167"/>
        <end position="177"/>
    </location>
</feature>
<proteinExistence type="predicted"/>
<feature type="compositionally biased region" description="Polar residues" evidence="1">
    <location>
        <begin position="124"/>
        <end position="136"/>
    </location>
</feature>
<feature type="compositionally biased region" description="Low complexity" evidence="1">
    <location>
        <begin position="204"/>
        <end position="215"/>
    </location>
</feature>
<reference evidence="2 3" key="1">
    <citation type="submission" date="2021-06" db="EMBL/GenBank/DDBJ databases">
        <authorList>
            <person name="Palmer J.M."/>
        </authorList>
    </citation>
    <scope>NUCLEOTIDE SEQUENCE [LARGE SCALE GENOMIC DNA]</scope>
    <source>
        <strain evidence="2 3">MEX-2019</strain>
        <tissue evidence="2">Muscle</tissue>
    </source>
</reference>
<feature type="non-terminal residue" evidence="2">
    <location>
        <position position="1"/>
    </location>
</feature>
<dbReference type="AlphaFoldDB" id="A0AAV9RPA7"/>
<keyword evidence="3" id="KW-1185">Reference proteome</keyword>
<sequence>GVGGATDLAPWTRDKYRGDLSHRHPKAPEKSRGESQGNHPAATVQKPQEAAVGSRLRPSRSSHGPETLGHITPQAEARQSPGVQAPASSHRESRCRYPIVATSPWTQKVVPSPPGLESRLPQHLNLTQQPAEQHTTSPPNNLASASSPSPSPSVPNRSSASSQGPEPQKEPLEEGHHSTPRTGHPANPTPKPRRYPRMPDTHPPARYTPPYQAARPAPPPKRSHISINNAHCPAKDTRARALPPPNRRTGHQSQGPRSKEIQAIPREQKSQTTPKTRTPTPA</sequence>
<feature type="region of interest" description="Disordered" evidence="1">
    <location>
        <begin position="1"/>
        <end position="282"/>
    </location>
</feature>
<feature type="compositionally biased region" description="Basic and acidic residues" evidence="1">
    <location>
        <begin position="12"/>
        <end position="33"/>
    </location>
</feature>
<name>A0AAV9RPA7_9TELE</name>
<organism evidence="2 3">
    <name type="scientific">Crenichthys baileyi</name>
    <name type="common">White River springfish</name>
    <dbReference type="NCBI Taxonomy" id="28760"/>
    <lineage>
        <taxon>Eukaryota</taxon>
        <taxon>Metazoa</taxon>
        <taxon>Chordata</taxon>
        <taxon>Craniata</taxon>
        <taxon>Vertebrata</taxon>
        <taxon>Euteleostomi</taxon>
        <taxon>Actinopterygii</taxon>
        <taxon>Neopterygii</taxon>
        <taxon>Teleostei</taxon>
        <taxon>Neoteleostei</taxon>
        <taxon>Acanthomorphata</taxon>
        <taxon>Ovalentaria</taxon>
        <taxon>Atherinomorphae</taxon>
        <taxon>Cyprinodontiformes</taxon>
        <taxon>Goodeidae</taxon>
        <taxon>Crenichthys</taxon>
    </lineage>
</organism>
<accession>A0AAV9RPA7</accession>
<feature type="compositionally biased region" description="Low complexity" evidence="1">
    <location>
        <begin position="137"/>
        <end position="162"/>
    </location>
</feature>
<evidence type="ECO:0000313" key="2">
    <source>
        <dbReference type="EMBL" id="KAK5610704.1"/>
    </source>
</evidence>
<evidence type="ECO:0000313" key="3">
    <source>
        <dbReference type="Proteomes" id="UP001311232"/>
    </source>
</evidence>
<protein>
    <submittedName>
        <fullName evidence="2">Uncharacterized protein</fullName>
    </submittedName>
</protein>
<evidence type="ECO:0000256" key="1">
    <source>
        <dbReference type="SAM" id="MobiDB-lite"/>
    </source>
</evidence>
<comment type="caution">
    <text evidence="2">The sequence shown here is derived from an EMBL/GenBank/DDBJ whole genome shotgun (WGS) entry which is preliminary data.</text>
</comment>
<gene>
    <name evidence="2" type="ORF">CRENBAI_001166</name>
</gene>